<organism evidence="2 3">
    <name type="scientific">Endozoicomonas numazuensis</name>
    <dbReference type="NCBI Taxonomy" id="1137799"/>
    <lineage>
        <taxon>Bacteria</taxon>
        <taxon>Pseudomonadati</taxon>
        <taxon>Pseudomonadota</taxon>
        <taxon>Gammaproteobacteria</taxon>
        <taxon>Oceanospirillales</taxon>
        <taxon>Endozoicomonadaceae</taxon>
        <taxon>Endozoicomonas</taxon>
    </lineage>
</organism>
<evidence type="ECO:0000313" key="2">
    <source>
        <dbReference type="EMBL" id="KEQ17480.1"/>
    </source>
</evidence>
<reference evidence="2 3" key="1">
    <citation type="submission" date="2014-06" db="EMBL/GenBank/DDBJ databases">
        <title>Whole Genome Sequences of Three Symbiotic Endozoicomonas Bacteria.</title>
        <authorList>
            <person name="Neave M.J."/>
            <person name="Apprill A."/>
            <person name="Voolstra C.R."/>
        </authorList>
    </citation>
    <scope>NUCLEOTIDE SEQUENCE [LARGE SCALE GENOMIC DNA]</scope>
    <source>
        <strain evidence="2 3">DSM 25634</strain>
    </source>
</reference>
<comment type="caution">
    <text evidence="2">The sequence shown here is derived from an EMBL/GenBank/DDBJ whole genome shotgun (WGS) entry which is preliminary data.</text>
</comment>
<evidence type="ECO:0000256" key="1">
    <source>
        <dbReference type="SAM" id="MobiDB-lite"/>
    </source>
</evidence>
<accession>A0A081NGA7</accession>
<evidence type="ECO:0000313" key="3">
    <source>
        <dbReference type="Proteomes" id="UP000028073"/>
    </source>
</evidence>
<keyword evidence="3" id="KW-1185">Reference proteome</keyword>
<dbReference type="AlphaFoldDB" id="A0A081NGA7"/>
<sequence>MPHSPVATVEGSPIQGLREPSSLTDKPSAYAPVAGHIMPLADNVNSLSQVKPMAKPRAQYLSASVLDLSSLNSGGATLKEHSEVTRDWFDRTLATRKGKRVKKTKAPLREEAAKVLPRLDPLDFPSNFKTEVPLDAAVVAKIVRDGMLPEFAVEVISPVVALLAGELAEQPKSKAVAMDQNVLHRLNVTTLMAKTAEMVSLASVPHKEKVTVTGRQKLDFSYTTAFEGAANDLRVALSQPAHLAGKLGVKSLKEACFDRKLYNQMRGLLMDKTAEIMVELLGELRDDPDADPARRDAINLYRNMLKEFRRCNALAIKSPMGCNMMIAVYHGLLKWSSYVDDPFIPTGEVIGDATLLFNGIGNLLEVDPKANKLEMAELLECILMASISGADVRGSVARFSKACPLLLEKAEAPVFGKIRMRRDFTRLLEEIRQMTHGFDDPLDPEA</sequence>
<protein>
    <submittedName>
        <fullName evidence="2">Uncharacterized protein</fullName>
    </submittedName>
</protein>
<dbReference type="EMBL" id="JOKH01000003">
    <property type="protein sequence ID" value="KEQ17480.1"/>
    <property type="molecule type" value="Genomic_DNA"/>
</dbReference>
<gene>
    <name evidence="2" type="ORF">GZ78_17075</name>
</gene>
<proteinExistence type="predicted"/>
<name>A0A081NGA7_9GAMM</name>
<dbReference type="Proteomes" id="UP000028073">
    <property type="component" value="Unassembled WGS sequence"/>
</dbReference>
<feature type="region of interest" description="Disordered" evidence="1">
    <location>
        <begin position="1"/>
        <end position="24"/>
    </location>
</feature>